<protein>
    <submittedName>
        <fullName evidence="1">Uncharacterized protein</fullName>
    </submittedName>
</protein>
<evidence type="ECO:0000313" key="1">
    <source>
        <dbReference type="EMBL" id="CDX62188.1"/>
    </source>
</evidence>
<evidence type="ECO:0000313" key="2">
    <source>
        <dbReference type="Proteomes" id="UP000046122"/>
    </source>
</evidence>
<organism evidence="1 2">
    <name type="scientific">Mesorhizobium plurifarium</name>
    <dbReference type="NCBI Taxonomy" id="69974"/>
    <lineage>
        <taxon>Bacteria</taxon>
        <taxon>Pseudomonadati</taxon>
        <taxon>Pseudomonadota</taxon>
        <taxon>Alphaproteobacteria</taxon>
        <taxon>Hyphomicrobiales</taxon>
        <taxon>Phyllobacteriaceae</taxon>
        <taxon>Mesorhizobium</taxon>
    </lineage>
</organism>
<dbReference type="EMBL" id="CCNE01000065">
    <property type="protein sequence ID" value="CDX62188.1"/>
    <property type="molecule type" value="Genomic_DNA"/>
</dbReference>
<gene>
    <name evidence="1" type="ORF">MPL3365_70294</name>
</gene>
<accession>A0A090GH78</accession>
<sequence>MALRNHWSRHDRCCWGRTGFQQLGGGAGRAGTCAVYRPLLARPSFQRSSLLTWDRFDRRRVRRISA</sequence>
<proteinExistence type="predicted"/>
<dbReference type="AlphaFoldDB" id="A0A090GH78"/>
<reference evidence="1 2" key="1">
    <citation type="submission" date="2014-08" db="EMBL/GenBank/DDBJ databases">
        <authorList>
            <person name="Moulin Lionel"/>
        </authorList>
    </citation>
    <scope>NUCLEOTIDE SEQUENCE [LARGE SCALE GENOMIC DNA]</scope>
</reference>
<name>A0A090GH78_MESPL</name>
<dbReference type="Proteomes" id="UP000046122">
    <property type="component" value="Unassembled WGS sequence"/>
</dbReference>